<organism evidence="1 2">
    <name type="scientific">Anopheles atroparvus</name>
    <name type="common">European mosquito</name>
    <dbReference type="NCBI Taxonomy" id="41427"/>
    <lineage>
        <taxon>Eukaryota</taxon>
        <taxon>Metazoa</taxon>
        <taxon>Ecdysozoa</taxon>
        <taxon>Arthropoda</taxon>
        <taxon>Hexapoda</taxon>
        <taxon>Insecta</taxon>
        <taxon>Pterygota</taxon>
        <taxon>Neoptera</taxon>
        <taxon>Endopterygota</taxon>
        <taxon>Diptera</taxon>
        <taxon>Nematocera</taxon>
        <taxon>Culicoidea</taxon>
        <taxon>Culicidae</taxon>
        <taxon>Anophelinae</taxon>
        <taxon>Anopheles</taxon>
    </lineage>
</organism>
<sequence length="143" mass="16263">MTQLFDDEHGTRHPIADLKSALSMNISHFPCQRQSFLLGLDTRQHIVHVMFMLNARSGSWIFVCKSCRVDFHDILGATRRARRAEGHDGNCEHTNLIVDVVAADPKKSLASLILGPHLHLEEHLPNVAHYRHLSFAEFLQYAD</sequence>
<reference evidence="1" key="1">
    <citation type="submission" date="2024-04" db="UniProtKB">
        <authorList>
            <consortium name="EnsemblMetazoa"/>
        </authorList>
    </citation>
    <scope>IDENTIFICATION</scope>
    <source>
        <strain evidence="1">EBRO</strain>
    </source>
</reference>
<keyword evidence="2" id="KW-1185">Reference proteome</keyword>
<accession>A0AAG5DQQ7</accession>
<proteinExistence type="predicted"/>
<dbReference type="AlphaFoldDB" id="A0AAG5DQQ7"/>
<name>A0AAG5DQQ7_ANOAO</name>
<evidence type="ECO:0000313" key="1">
    <source>
        <dbReference type="EnsemblMetazoa" id="ENSAATROPP013622"/>
    </source>
</evidence>
<dbReference type="Proteomes" id="UP000075880">
    <property type="component" value="Unassembled WGS sequence"/>
</dbReference>
<evidence type="ECO:0000313" key="2">
    <source>
        <dbReference type="Proteomes" id="UP000075880"/>
    </source>
</evidence>
<dbReference type="EnsemblMetazoa" id="ENSAATROPT015146">
    <property type="protein sequence ID" value="ENSAATROPP013622"/>
    <property type="gene ID" value="ENSAATROPG012324"/>
</dbReference>
<protein>
    <submittedName>
        <fullName evidence="1">Uncharacterized protein</fullName>
    </submittedName>
</protein>